<dbReference type="PRINTS" id="PR00251">
    <property type="entry name" value="BACTRLOPSIN"/>
</dbReference>
<dbReference type="InParanoid" id="A0A165CVU7"/>
<evidence type="ECO:0000256" key="5">
    <source>
        <dbReference type="ARBA" id="ARBA00023136"/>
    </source>
</evidence>
<dbReference type="FunCoup" id="A0A165CVU7">
    <property type="interactions" value="104"/>
</dbReference>
<feature type="transmembrane region" description="Helical" evidence="6">
    <location>
        <begin position="128"/>
        <end position="148"/>
    </location>
</feature>
<feature type="non-terminal residue" evidence="7">
    <location>
        <position position="260"/>
    </location>
</feature>
<dbReference type="CDD" id="cd15239">
    <property type="entry name" value="7tm_YRO2_fungal-like"/>
    <property type="match status" value="1"/>
</dbReference>
<dbReference type="SUPFAM" id="SSF81321">
    <property type="entry name" value="Family A G protein-coupled receptor-like"/>
    <property type="match status" value="1"/>
</dbReference>
<dbReference type="RefSeq" id="XP_040761270.1">
    <property type="nucleotide sequence ID" value="XM_040903055.1"/>
</dbReference>
<dbReference type="Proteomes" id="UP000076871">
    <property type="component" value="Unassembled WGS sequence"/>
</dbReference>
<organism evidence="7 8">
    <name type="scientific">Laetiporus sulphureus 93-53</name>
    <dbReference type="NCBI Taxonomy" id="1314785"/>
    <lineage>
        <taxon>Eukaryota</taxon>
        <taxon>Fungi</taxon>
        <taxon>Dikarya</taxon>
        <taxon>Basidiomycota</taxon>
        <taxon>Agaricomycotina</taxon>
        <taxon>Agaricomycetes</taxon>
        <taxon>Polyporales</taxon>
        <taxon>Laetiporus</taxon>
    </lineage>
</organism>
<comment type="subcellular location">
    <subcellularLocation>
        <location evidence="1">Membrane</location>
        <topology evidence="1">Multi-pass membrane protein</topology>
    </subcellularLocation>
</comment>
<name>A0A165CVU7_9APHY</name>
<evidence type="ECO:0000313" key="7">
    <source>
        <dbReference type="EMBL" id="KZT03530.1"/>
    </source>
</evidence>
<dbReference type="GeneID" id="63820086"/>
<keyword evidence="3 6" id="KW-0812">Transmembrane</keyword>
<sequence>PHIATMSSLNSNPPSADLHVSTNGTDWLWAAFCFFAFVLIIIVIITITRPRGARLFHEMAVVILAISTITYFSLASGLGNAPAPVEFRGNGGEPTRQISYVRYIQWAINLPLLLLTLLLATGLPLSNIVITVFMGVIFVVMGLVGSLVHSTYKWGYFVFGVAALFFIWYVLLWHAPSMTFAAGGIVRRGYYVGAGFFSFILLTYPICWACSEGANVISVTSEMIWYGILDIFGGPIFLFILLFELRNVDYNAFGLQSGKY</sequence>
<dbReference type="GO" id="GO:0005783">
    <property type="term" value="C:endoplasmic reticulum"/>
    <property type="evidence" value="ECO:0007669"/>
    <property type="project" value="TreeGrafter"/>
</dbReference>
<dbReference type="Gene3D" id="1.20.1070.10">
    <property type="entry name" value="Rhodopsin 7-helix transmembrane proteins"/>
    <property type="match status" value="1"/>
</dbReference>
<evidence type="ECO:0000256" key="2">
    <source>
        <dbReference type="ARBA" id="ARBA00008130"/>
    </source>
</evidence>
<dbReference type="PANTHER" id="PTHR28286">
    <property type="match status" value="1"/>
</dbReference>
<gene>
    <name evidence="7" type="ORF">LAESUDRAFT_601065</name>
</gene>
<feature type="transmembrane region" description="Helical" evidence="6">
    <location>
        <begin position="103"/>
        <end position="121"/>
    </location>
</feature>
<dbReference type="EMBL" id="KV427643">
    <property type="protein sequence ID" value="KZT03530.1"/>
    <property type="molecule type" value="Genomic_DNA"/>
</dbReference>
<evidence type="ECO:0000256" key="6">
    <source>
        <dbReference type="SAM" id="Phobius"/>
    </source>
</evidence>
<protein>
    <submittedName>
        <fullName evidence="7">Heat shock protein 30</fullName>
    </submittedName>
</protein>
<proteinExistence type="inferred from homology"/>
<evidence type="ECO:0000313" key="8">
    <source>
        <dbReference type="Proteomes" id="UP000076871"/>
    </source>
</evidence>
<feature type="transmembrane region" description="Helical" evidence="6">
    <location>
        <begin position="59"/>
        <end position="83"/>
    </location>
</feature>
<accession>A0A165CVU7</accession>
<evidence type="ECO:0000256" key="1">
    <source>
        <dbReference type="ARBA" id="ARBA00004141"/>
    </source>
</evidence>
<dbReference type="OrthoDB" id="536545at2759"/>
<comment type="similarity">
    <text evidence="2">Belongs to the archaeal/bacterial/fungal opsin family.</text>
</comment>
<dbReference type="InterPro" id="IPR001425">
    <property type="entry name" value="Arc/bac/fun_rhodopsins"/>
</dbReference>
<dbReference type="GO" id="GO:0005886">
    <property type="term" value="C:plasma membrane"/>
    <property type="evidence" value="ECO:0007669"/>
    <property type="project" value="TreeGrafter"/>
</dbReference>
<feature type="non-terminal residue" evidence="7">
    <location>
        <position position="1"/>
    </location>
</feature>
<keyword evidence="7" id="KW-0346">Stress response</keyword>
<dbReference type="Pfam" id="PF01036">
    <property type="entry name" value="Bac_rhodopsin"/>
    <property type="match status" value="1"/>
</dbReference>
<feature type="transmembrane region" description="Helical" evidence="6">
    <location>
        <begin position="224"/>
        <end position="243"/>
    </location>
</feature>
<evidence type="ECO:0000256" key="4">
    <source>
        <dbReference type="ARBA" id="ARBA00022989"/>
    </source>
</evidence>
<keyword evidence="4 6" id="KW-1133">Transmembrane helix</keyword>
<evidence type="ECO:0000256" key="3">
    <source>
        <dbReference type="ARBA" id="ARBA00022692"/>
    </source>
</evidence>
<feature type="transmembrane region" description="Helical" evidence="6">
    <location>
        <begin position="185"/>
        <end position="204"/>
    </location>
</feature>
<keyword evidence="5 6" id="KW-0472">Membrane</keyword>
<dbReference type="AlphaFoldDB" id="A0A165CVU7"/>
<feature type="transmembrane region" description="Helical" evidence="6">
    <location>
        <begin position="27"/>
        <end position="47"/>
    </location>
</feature>
<dbReference type="PANTHER" id="PTHR28286:SF1">
    <property type="entry name" value="30 KDA HEAT SHOCK PROTEIN-RELATED"/>
    <property type="match status" value="1"/>
</dbReference>
<dbReference type="InterPro" id="IPR043476">
    <property type="entry name" value="Yro2-like_7TM"/>
</dbReference>
<feature type="transmembrane region" description="Helical" evidence="6">
    <location>
        <begin position="154"/>
        <end position="173"/>
    </location>
</feature>
<reference evidence="7 8" key="1">
    <citation type="journal article" date="2016" name="Mol. Biol. Evol.">
        <title>Comparative Genomics of Early-Diverging Mushroom-Forming Fungi Provides Insights into the Origins of Lignocellulose Decay Capabilities.</title>
        <authorList>
            <person name="Nagy L.G."/>
            <person name="Riley R."/>
            <person name="Tritt A."/>
            <person name="Adam C."/>
            <person name="Daum C."/>
            <person name="Floudas D."/>
            <person name="Sun H."/>
            <person name="Yadav J.S."/>
            <person name="Pangilinan J."/>
            <person name="Larsson K.H."/>
            <person name="Matsuura K."/>
            <person name="Barry K."/>
            <person name="Labutti K."/>
            <person name="Kuo R."/>
            <person name="Ohm R.A."/>
            <person name="Bhattacharya S.S."/>
            <person name="Shirouzu T."/>
            <person name="Yoshinaga Y."/>
            <person name="Martin F.M."/>
            <person name="Grigoriev I.V."/>
            <person name="Hibbett D.S."/>
        </authorList>
    </citation>
    <scope>NUCLEOTIDE SEQUENCE [LARGE SCALE GENOMIC DNA]</scope>
    <source>
        <strain evidence="7 8">93-53</strain>
    </source>
</reference>
<keyword evidence="8" id="KW-1185">Reference proteome</keyword>
<dbReference type="SMART" id="SM01021">
    <property type="entry name" value="Bac_rhodopsin"/>
    <property type="match status" value="1"/>
</dbReference>